<keyword evidence="1" id="KW-1133">Transmembrane helix</keyword>
<feature type="transmembrane region" description="Helical" evidence="1">
    <location>
        <begin position="506"/>
        <end position="528"/>
    </location>
</feature>
<comment type="caution">
    <text evidence="2">The sequence shown here is derived from an EMBL/GenBank/DDBJ whole genome shotgun (WGS) entry which is preliminary data.</text>
</comment>
<feature type="transmembrane region" description="Helical" evidence="1">
    <location>
        <begin position="383"/>
        <end position="402"/>
    </location>
</feature>
<gene>
    <name evidence="2" type="ORF">BCR44DRAFT_1514783</name>
</gene>
<accession>A0A1Y2HJY8</accession>
<protein>
    <recommendedName>
        <fullName evidence="4">Cache domain-containing protein</fullName>
    </recommendedName>
</protein>
<reference evidence="2 3" key="1">
    <citation type="submission" date="2016-07" db="EMBL/GenBank/DDBJ databases">
        <title>Pervasive Adenine N6-methylation of Active Genes in Fungi.</title>
        <authorList>
            <consortium name="DOE Joint Genome Institute"/>
            <person name="Mondo S.J."/>
            <person name="Dannebaum R.O."/>
            <person name="Kuo R.C."/>
            <person name="Labutti K."/>
            <person name="Haridas S."/>
            <person name="Kuo A."/>
            <person name="Salamov A."/>
            <person name="Ahrendt S.R."/>
            <person name="Lipzen A."/>
            <person name="Sullivan W."/>
            <person name="Andreopoulos W.B."/>
            <person name="Clum A."/>
            <person name="Lindquist E."/>
            <person name="Daum C."/>
            <person name="Ramamoorthy G.K."/>
            <person name="Gryganskyi A."/>
            <person name="Culley D."/>
            <person name="Magnuson J.K."/>
            <person name="James T.Y."/>
            <person name="O'Malley M.A."/>
            <person name="Stajich J.E."/>
            <person name="Spatafora J.W."/>
            <person name="Visel A."/>
            <person name="Grigoriev I.V."/>
        </authorList>
    </citation>
    <scope>NUCLEOTIDE SEQUENCE [LARGE SCALE GENOMIC DNA]</scope>
    <source>
        <strain evidence="2 3">PL171</strain>
    </source>
</reference>
<name>A0A1Y2HJY8_9FUNG</name>
<evidence type="ECO:0008006" key="4">
    <source>
        <dbReference type="Google" id="ProtNLM"/>
    </source>
</evidence>
<dbReference type="AlphaFoldDB" id="A0A1Y2HJY8"/>
<dbReference type="Proteomes" id="UP000193411">
    <property type="component" value="Unassembled WGS sequence"/>
</dbReference>
<keyword evidence="1" id="KW-0812">Transmembrane</keyword>
<dbReference type="EMBL" id="MCFL01000036">
    <property type="protein sequence ID" value="ORZ33402.1"/>
    <property type="molecule type" value="Genomic_DNA"/>
</dbReference>
<feature type="transmembrane region" description="Helical" evidence="1">
    <location>
        <begin position="870"/>
        <end position="889"/>
    </location>
</feature>
<organism evidence="2 3">
    <name type="scientific">Catenaria anguillulae PL171</name>
    <dbReference type="NCBI Taxonomy" id="765915"/>
    <lineage>
        <taxon>Eukaryota</taxon>
        <taxon>Fungi</taxon>
        <taxon>Fungi incertae sedis</taxon>
        <taxon>Blastocladiomycota</taxon>
        <taxon>Blastocladiomycetes</taxon>
        <taxon>Blastocladiales</taxon>
        <taxon>Catenariaceae</taxon>
        <taxon>Catenaria</taxon>
    </lineage>
</organism>
<dbReference type="Gene3D" id="3.30.450.20">
    <property type="entry name" value="PAS domain"/>
    <property type="match status" value="1"/>
</dbReference>
<evidence type="ECO:0000256" key="1">
    <source>
        <dbReference type="SAM" id="Phobius"/>
    </source>
</evidence>
<keyword evidence="1" id="KW-0472">Membrane</keyword>
<dbReference type="OrthoDB" id="2115681at2759"/>
<keyword evidence="3" id="KW-1185">Reference proteome</keyword>
<evidence type="ECO:0000313" key="3">
    <source>
        <dbReference type="Proteomes" id="UP000193411"/>
    </source>
</evidence>
<proteinExistence type="predicted"/>
<feature type="transmembrane region" description="Helical" evidence="1">
    <location>
        <begin position="21"/>
        <end position="44"/>
    </location>
</feature>
<sequence>MSNIRKDGEYAKPSAPVQDALALPPTLVFLFLLLAGLMSVIWAARLGEMKDMAVRETNLTAYSLATRLENTTSVRIVSLISQWYEANFKAFTVLSQTVKAGIVSRSDFDKLYWLLLVKANPTMTGLVFADQERNTFMAISRMDNGSYTFELQSTPSSGLTCTICPTLSIPTTEKWYYLIDTSNDRPYSTPYLRAAYSMVTRPWFTTAMTANKTIWSDFYRRSNGLTGQMNLGEPLFAENRSGVAWGVLSLEASAQPISDFLRAGVADALDTTAYVMDTKFKLMGTSANESVLVNQVQVAAVNSTDPFTRFSAPVVVSALTSNTEPDAKLIRTPEYWFKYARYNGQAGAHATIVEGTPSASYLGALDRVQLGFEASFTQSIRDASLIAVGFALLCACITVIGLHKTVIRPLKDVCVEMVMATKFEFQALTDGAHKMKPSRVMELNRVQYSFRALVAEFASASSGTEYGKANCSTVPPDTGARDAAKKLNINRSGQKYGSIATVSLQLALPPTLVLLFLSLAGLMSAIWASRLSEMKDLAVREANSTAFALATRLEHTTSLQITSLLSQWYEANFKAFTALSQTFKSGVVNRSDFDKLYWLMLAMVKANPTMTGLVFADAERNSFLAISHMDNGSYTFELKSTPSSGLTCTICPTLSIPTAEKWYYLIDTATERPFSTPYLRSNYTITSRPWYTTPMAANTTIWSDFYRRSNGLTGQMNLGEPLFAANGSGVAWGVLSLEASAQPISDFLRAGVADAPDTTAYVMDTKFKLMGTSANESVLVNQVQVAAVNSTDPFTRFSAPVVVSALTSNTEPDAKLIRTSEYWFKYARYNDQAGAHATIVAGTPASSYLGALDRVQLGFESSFTHSIRDASLIAVGFALLCAFITVIGLHKTVIRPLKDVCVEMVMATKFEFQALTDGAHKMKPSRVMELNRVQYSFRALVAEFASGIKVSRTLSVTSAKKGGGGGGEQGVGSSTVGSSVGMVSAVARNLNGNPRNMVE</sequence>
<evidence type="ECO:0000313" key="2">
    <source>
        <dbReference type="EMBL" id="ORZ33402.1"/>
    </source>
</evidence>